<protein>
    <submittedName>
        <fullName evidence="10">N-acetylglucosamine-6-phosphate deacetylase</fullName>
    </submittedName>
</protein>
<dbReference type="CDD" id="cd00854">
    <property type="entry name" value="NagA"/>
    <property type="match status" value="1"/>
</dbReference>
<dbReference type="InterPro" id="IPR006680">
    <property type="entry name" value="Amidohydro-rel"/>
</dbReference>
<feature type="binding site" evidence="7">
    <location>
        <position position="225"/>
    </location>
    <ligand>
        <name>substrate</name>
    </ligand>
</feature>
<dbReference type="GO" id="GO:0006046">
    <property type="term" value="P:N-acetylglucosamine catabolic process"/>
    <property type="evidence" value="ECO:0007669"/>
    <property type="project" value="TreeGrafter"/>
</dbReference>
<feature type="active site" description="Proton donor/acceptor" evidence="6">
    <location>
        <position position="271"/>
    </location>
</feature>
<dbReference type="SUPFAM" id="SSF51556">
    <property type="entry name" value="Metallo-dependent hydrolases"/>
    <property type="match status" value="1"/>
</dbReference>
<keyword evidence="11" id="KW-1185">Reference proteome</keyword>
<organism evidence="10 11">
    <name type="scientific">Microbacterium faecale</name>
    <dbReference type="NCBI Taxonomy" id="1804630"/>
    <lineage>
        <taxon>Bacteria</taxon>
        <taxon>Bacillati</taxon>
        <taxon>Actinomycetota</taxon>
        <taxon>Actinomycetes</taxon>
        <taxon>Micrococcales</taxon>
        <taxon>Microbacteriaceae</taxon>
        <taxon>Microbacterium</taxon>
    </lineage>
</organism>
<keyword evidence="4 5" id="KW-0119">Carbohydrate metabolism</keyword>
<dbReference type="Pfam" id="PF01979">
    <property type="entry name" value="Amidohydro_1"/>
    <property type="match status" value="1"/>
</dbReference>
<feature type="binding site" evidence="7">
    <location>
        <position position="138"/>
    </location>
    <ligand>
        <name>substrate</name>
    </ligand>
</feature>
<feature type="binding site" evidence="7">
    <location>
        <begin position="217"/>
        <end position="218"/>
    </location>
    <ligand>
        <name>substrate</name>
    </ligand>
</feature>
<evidence type="ECO:0000313" key="11">
    <source>
        <dbReference type="Proteomes" id="UP000633205"/>
    </source>
</evidence>
<evidence type="ECO:0000256" key="1">
    <source>
        <dbReference type="ARBA" id="ARBA00010716"/>
    </source>
</evidence>
<dbReference type="InterPro" id="IPR011059">
    <property type="entry name" value="Metal-dep_hydrolase_composite"/>
</dbReference>
<evidence type="ECO:0000313" key="10">
    <source>
        <dbReference type="EMBL" id="GGD36119.1"/>
    </source>
</evidence>
<dbReference type="InterPro" id="IPR032466">
    <property type="entry name" value="Metal_Hydrolase"/>
</dbReference>
<evidence type="ECO:0000256" key="8">
    <source>
        <dbReference type="PIRSR" id="PIRSR038994-3"/>
    </source>
</evidence>
<feature type="binding site" evidence="8">
    <location>
        <position position="127"/>
    </location>
    <ligand>
        <name>Zn(2+)</name>
        <dbReference type="ChEBI" id="CHEBI:29105"/>
    </ligand>
</feature>
<dbReference type="SUPFAM" id="SSF51338">
    <property type="entry name" value="Composite domain of metallo-dependent hydrolases"/>
    <property type="match status" value="1"/>
</dbReference>
<name>A0A916Y9U0_9MICO</name>
<feature type="binding site" evidence="7">
    <location>
        <position position="249"/>
    </location>
    <ligand>
        <name>substrate</name>
    </ligand>
</feature>
<reference evidence="10" key="1">
    <citation type="journal article" date="2014" name="Int. J. Syst. Evol. Microbiol.">
        <title>Complete genome sequence of Corynebacterium casei LMG S-19264T (=DSM 44701T), isolated from a smear-ripened cheese.</title>
        <authorList>
            <consortium name="US DOE Joint Genome Institute (JGI-PGF)"/>
            <person name="Walter F."/>
            <person name="Albersmeier A."/>
            <person name="Kalinowski J."/>
            <person name="Ruckert C."/>
        </authorList>
    </citation>
    <scope>NUCLEOTIDE SEQUENCE</scope>
    <source>
        <strain evidence="10">CGMCC 1.15152</strain>
    </source>
</reference>
<evidence type="ECO:0000256" key="6">
    <source>
        <dbReference type="PIRSR" id="PIRSR038994-1"/>
    </source>
</evidence>
<evidence type="ECO:0000256" key="7">
    <source>
        <dbReference type="PIRSR" id="PIRSR038994-2"/>
    </source>
</evidence>
<comment type="caution">
    <text evidence="10">The sequence shown here is derived from an EMBL/GenBank/DDBJ whole genome shotgun (WGS) entry which is preliminary data.</text>
</comment>
<evidence type="ECO:0000256" key="2">
    <source>
        <dbReference type="ARBA" id="ARBA00022723"/>
    </source>
</evidence>
<keyword evidence="3 5" id="KW-0378">Hydrolase</keyword>
<comment type="cofactor">
    <cofactor evidence="8">
        <name>a divalent metal cation</name>
        <dbReference type="ChEBI" id="CHEBI:60240"/>
    </cofactor>
    <text evidence="8">Binds 1 divalent metal cation per subunit.</text>
</comment>
<dbReference type="PANTHER" id="PTHR11113">
    <property type="entry name" value="N-ACETYLGLUCOSAMINE-6-PHOSPHATE DEACETYLASE"/>
    <property type="match status" value="1"/>
</dbReference>
<dbReference type="Gene3D" id="3.20.20.140">
    <property type="entry name" value="Metal-dependent hydrolases"/>
    <property type="match status" value="1"/>
</dbReference>
<dbReference type="PANTHER" id="PTHR11113:SF14">
    <property type="entry name" value="N-ACETYLGLUCOSAMINE-6-PHOSPHATE DEACETYLASE"/>
    <property type="match status" value="1"/>
</dbReference>
<proteinExistence type="inferred from homology"/>
<accession>A0A916Y9U0</accession>
<comment type="similarity">
    <text evidence="1 5">Belongs to the metallo-dependent hydrolases superfamily. NagA family.</text>
</comment>
<feature type="binding site" evidence="7">
    <location>
        <begin position="305"/>
        <end position="307"/>
    </location>
    <ligand>
        <name>substrate</name>
    </ligand>
</feature>
<dbReference type="RefSeq" id="WP_188711741.1">
    <property type="nucleotide sequence ID" value="NZ_BMHO01000001.1"/>
</dbReference>
<feature type="domain" description="Amidohydrolase-related" evidence="9">
    <location>
        <begin position="52"/>
        <end position="368"/>
    </location>
</feature>
<reference evidence="10" key="2">
    <citation type="submission" date="2020-09" db="EMBL/GenBank/DDBJ databases">
        <authorList>
            <person name="Sun Q."/>
            <person name="Zhou Y."/>
        </authorList>
    </citation>
    <scope>NUCLEOTIDE SEQUENCE</scope>
    <source>
        <strain evidence="10">CGMCC 1.15152</strain>
    </source>
</reference>
<evidence type="ECO:0000256" key="5">
    <source>
        <dbReference type="PIRNR" id="PIRNR038994"/>
    </source>
</evidence>
<dbReference type="PIRSF" id="PIRSF038994">
    <property type="entry name" value="NagA"/>
    <property type="match status" value="1"/>
</dbReference>
<feature type="binding site" evidence="8">
    <location>
        <position position="193"/>
    </location>
    <ligand>
        <name>Zn(2+)</name>
        <dbReference type="ChEBI" id="CHEBI:29105"/>
    </ligand>
</feature>
<evidence type="ECO:0000256" key="3">
    <source>
        <dbReference type="ARBA" id="ARBA00022801"/>
    </source>
</evidence>
<sequence>MTLIHSAQLVADGSTETDAWVRFAGDRIAARGMGSSWRAEQDEDVVDADGGILVPGFVDLHCHGGGGGAFDGDPAAIRDALATHRAHGTTRSVLSLVTARIPDLARQVGAIADVVDSDPLVLGSHLEGPFLDHAHRGAHDPTLLTDPQPRDVDALVEAGRGSVVQVTIAPERPGGLDAVDRFVAAGVRVAVGHTAASYDEALAAFDRGASLVTHAFNAVDGIHHRAPGPVGAALRRPHVTIEVINDGVHVHPAVVKMLFDAAPGRVALITDAMSAAGKADGRYDLGGLAVTVTEGVARLLDGGAIAGSTLLLDEALRQAVDACGLPLVDAVDALTRIPARAIGRDDLGSLSVGSAADAVLMSSALRVRRVWGAGREIG</sequence>
<dbReference type="InterPro" id="IPR003764">
    <property type="entry name" value="GlcNAc_6-P_deAcase"/>
</dbReference>
<gene>
    <name evidence="10" type="primary">nagA</name>
    <name evidence="10" type="ORF">GCM10010915_15920</name>
</gene>
<dbReference type="EMBL" id="BMHO01000001">
    <property type="protein sequence ID" value="GGD36119.1"/>
    <property type="molecule type" value="Genomic_DNA"/>
</dbReference>
<dbReference type="AlphaFoldDB" id="A0A916Y9U0"/>
<evidence type="ECO:0000259" key="9">
    <source>
        <dbReference type="Pfam" id="PF01979"/>
    </source>
</evidence>
<dbReference type="Proteomes" id="UP000633205">
    <property type="component" value="Unassembled WGS sequence"/>
</dbReference>
<dbReference type="Gene3D" id="2.30.40.10">
    <property type="entry name" value="Urease, subunit C, domain 1"/>
    <property type="match status" value="1"/>
</dbReference>
<dbReference type="GO" id="GO:0008448">
    <property type="term" value="F:N-acetylglucosamine-6-phosphate deacetylase activity"/>
    <property type="evidence" value="ECO:0007669"/>
    <property type="project" value="InterPro"/>
</dbReference>
<dbReference type="GO" id="GO:0046872">
    <property type="term" value="F:metal ion binding"/>
    <property type="evidence" value="ECO:0007669"/>
    <property type="project" value="UniProtKB-KW"/>
</dbReference>
<keyword evidence="2 8" id="KW-0479">Metal-binding</keyword>
<feature type="binding site" evidence="8">
    <location>
        <position position="214"/>
    </location>
    <ligand>
        <name>Zn(2+)</name>
        <dbReference type="ChEBI" id="CHEBI:29105"/>
    </ligand>
</feature>
<evidence type="ECO:0000256" key="4">
    <source>
        <dbReference type="ARBA" id="ARBA00023277"/>
    </source>
</evidence>